<dbReference type="InParanoid" id="A0A369JHL2"/>
<comment type="caution">
    <text evidence="2">The sequence shown here is derived from an EMBL/GenBank/DDBJ whole genome shotgun (WGS) entry which is preliminary data.</text>
</comment>
<feature type="compositionally biased region" description="Low complexity" evidence="1">
    <location>
        <begin position="451"/>
        <end position="460"/>
    </location>
</feature>
<evidence type="ECO:0000313" key="3">
    <source>
        <dbReference type="Proteomes" id="UP000076154"/>
    </source>
</evidence>
<proteinExistence type="predicted"/>
<feature type="region of interest" description="Disordered" evidence="1">
    <location>
        <begin position="451"/>
        <end position="560"/>
    </location>
</feature>
<keyword evidence="3" id="KW-1185">Reference proteome</keyword>
<dbReference type="Proteomes" id="UP000076154">
    <property type="component" value="Unassembled WGS sequence"/>
</dbReference>
<name>A0A369JHL2_HYPMA</name>
<protein>
    <submittedName>
        <fullName evidence="2">Uncharacterized protein</fullName>
    </submittedName>
</protein>
<evidence type="ECO:0000256" key="1">
    <source>
        <dbReference type="SAM" id="MobiDB-lite"/>
    </source>
</evidence>
<dbReference type="EMBL" id="LUEZ02000080">
    <property type="protein sequence ID" value="RDB19203.1"/>
    <property type="molecule type" value="Genomic_DNA"/>
</dbReference>
<evidence type="ECO:0000313" key="2">
    <source>
        <dbReference type="EMBL" id="RDB19203.1"/>
    </source>
</evidence>
<feature type="compositionally biased region" description="Basic and acidic residues" evidence="1">
    <location>
        <begin position="536"/>
        <end position="549"/>
    </location>
</feature>
<dbReference type="OrthoDB" id="2921818at2759"/>
<sequence length="890" mass="102453">MEYLYRNSNGEFIQPRFEISSDTDFSWGHLSKTSLVIAKAARALKDVPVEEYSKKTGPSGEYLELDWSREVDWFRGDRTWRTHIPVQSPDNVESWFNEFQTTAWGSAGIEIDDNGHYVLNGEWRDTCLMDLSSIADCCNAIREDSIYPKGNPIPQIFRDNIESTVYRTIHEAEIQAATLKRYMIDGVGFVWWFKEMFRGWEQGLSEGTVDRIHHWTMGLTAKRGVLLDLSRDWTSIDIAKLVSLDVPVAYAWTANEANDPRFQRLSPEFAHMYWTYASKIPGNQEGYFGVPNLSSTFPAVSDYDIFLQNGMKGFHDDGFRPGIEWDDRRVFICDFEGWKRREVTNREVKIALRTRYYARTVIVDREQVLLYWRFRPRPQEDVRAIMDVDGATEDLHEIRALHQFHHAPHSGRTYDKERGEIAYPQPTTTPDHPHTARFEDFRHGKRSLTLSSYAATSSSSSRDRGTSRVRPYPRNPDRGPPTLRTASERGRPDSQLTPPSLAARLGDPRDGSSTPVLARRLASPNPTLDDYPTISDIDRAEREEQPRDDSSEDGASSDGIEPLTRIFAHAEWRTSAREWSKGILTGVPWWVPRADRVWSPKVLADGVLQLPSWESTIRMKLRATIDETEDITDIMSWAIANRLRFSIGYPDTSLTRFAPPEITDLARCWGALYSDGHSEVILHFERGAADFIQQWRAAAREVLLRPHARAVIFQGGPLSWIAGLFRKDDLLAEAMEGPSIQVTIHRRGDLDTNHPELTWNDRLSIDECNLLYGFTKGEKGKPDTDRTLWPTETHLRDFIDGYSGSWSRTCEILYGDIWTKIRSDAWEPRTRGGWGQFLRNRRYKDTEGPRPPTLEDWDKVDAEIDLHFWSTREWDGKHLNAVELPLQFTT</sequence>
<gene>
    <name evidence="2" type="ORF">Hypma_013434</name>
</gene>
<accession>A0A369JHL2</accession>
<reference evidence="2" key="1">
    <citation type="submission" date="2018-04" db="EMBL/GenBank/DDBJ databases">
        <title>Whole genome sequencing of Hypsizygus marmoreus.</title>
        <authorList>
            <person name="Choi I.-G."/>
            <person name="Min B."/>
            <person name="Kim J.-G."/>
            <person name="Kim S."/>
            <person name="Oh Y.-L."/>
            <person name="Kong W.-S."/>
            <person name="Park H."/>
            <person name="Jeong J."/>
            <person name="Song E.-S."/>
        </authorList>
    </citation>
    <scope>NUCLEOTIDE SEQUENCE [LARGE SCALE GENOMIC DNA]</scope>
    <source>
        <strain evidence="2">51987-8</strain>
    </source>
</reference>
<dbReference type="AlphaFoldDB" id="A0A369JHL2"/>
<organism evidence="2 3">
    <name type="scientific">Hypsizygus marmoreus</name>
    <name type="common">White beech mushroom</name>
    <name type="synonym">Agaricus marmoreus</name>
    <dbReference type="NCBI Taxonomy" id="39966"/>
    <lineage>
        <taxon>Eukaryota</taxon>
        <taxon>Fungi</taxon>
        <taxon>Dikarya</taxon>
        <taxon>Basidiomycota</taxon>
        <taxon>Agaricomycotina</taxon>
        <taxon>Agaricomycetes</taxon>
        <taxon>Agaricomycetidae</taxon>
        <taxon>Agaricales</taxon>
        <taxon>Tricholomatineae</taxon>
        <taxon>Lyophyllaceae</taxon>
        <taxon>Hypsizygus</taxon>
    </lineage>
</organism>